<evidence type="ECO:0000256" key="2">
    <source>
        <dbReference type="ARBA" id="ARBA00004434"/>
    </source>
</evidence>
<keyword evidence="11" id="KW-0249">Electron transport</keyword>
<name>E0VJX0_PEDHC</name>
<reference evidence="18" key="2">
    <citation type="submission" date="2007-04" db="EMBL/GenBank/DDBJ databases">
        <title>The genome of the human body louse.</title>
        <authorList>
            <consortium name="The Human Body Louse Genome Consortium"/>
            <person name="Kirkness E."/>
            <person name="Walenz B."/>
            <person name="Hass B."/>
            <person name="Bruggner R."/>
            <person name="Strausberg R."/>
        </authorList>
    </citation>
    <scope>NUCLEOTIDE SEQUENCE</scope>
    <source>
        <strain evidence="18">USDA</strain>
    </source>
</reference>
<keyword evidence="18" id="KW-0830">Ubiquinone</keyword>
<proteinExistence type="inferred from homology"/>
<keyword evidence="18" id="KW-0560">Oxidoreductase</keyword>
<evidence type="ECO:0000256" key="7">
    <source>
        <dbReference type="ARBA" id="ARBA00022660"/>
    </source>
</evidence>
<dbReference type="OrthoDB" id="9995605at2759"/>
<evidence type="ECO:0000256" key="10">
    <source>
        <dbReference type="ARBA" id="ARBA00022946"/>
    </source>
</evidence>
<dbReference type="AlphaFoldDB" id="E0VJX0"/>
<keyword evidence="8 17" id="KW-0812">Transmembrane</keyword>
<dbReference type="KEGG" id="phu:Phum_PHUM252370"/>
<keyword evidence="12 17" id="KW-1133">Transmembrane helix</keyword>
<evidence type="ECO:0000313" key="20">
    <source>
        <dbReference type="Proteomes" id="UP000009046"/>
    </source>
</evidence>
<dbReference type="Proteomes" id="UP000009046">
    <property type="component" value="Unassembled WGS sequence"/>
</dbReference>
<evidence type="ECO:0000256" key="4">
    <source>
        <dbReference type="ARBA" id="ARBA00011533"/>
    </source>
</evidence>
<evidence type="ECO:0000256" key="17">
    <source>
        <dbReference type="SAM" id="Phobius"/>
    </source>
</evidence>
<comment type="similarity">
    <text evidence="3">Belongs to the complex I NDUFB5 subunit family.</text>
</comment>
<dbReference type="InParanoid" id="E0VJX0"/>
<comment type="subunit">
    <text evidence="4">Complex I is composed of 45 different subunits.</text>
</comment>
<dbReference type="EMBL" id="AAZO01002924">
    <property type="status" value="NOT_ANNOTATED_CDS"/>
    <property type="molecule type" value="Genomic_DNA"/>
</dbReference>
<dbReference type="Pfam" id="PF09781">
    <property type="entry name" value="NDUF_B5"/>
    <property type="match status" value="1"/>
</dbReference>
<evidence type="ECO:0000256" key="14">
    <source>
        <dbReference type="ARBA" id="ARBA00023136"/>
    </source>
</evidence>
<keyword evidence="13" id="KW-0496">Mitochondrion</keyword>
<dbReference type="eggNOG" id="KOG4632">
    <property type="taxonomic scope" value="Eukaryota"/>
</dbReference>
<keyword evidence="10" id="KW-0809">Transit peptide</keyword>
<evidence type="ECO:0000313" key="18">
    <source>
        <dbReference type="EMBL" id="EEB13676.1"/>
    </source>
</evidence>
<keyword evidence="6" id="KW-0813">Transport</keyword>
<sequence>MVAWSAFRLNNFAKQTIIRTIFDINYVSVRGAGSHNTIPILPSNFQFAKFKDLVNFYFFLGFIPLTLFALYVNIFVGPAQLVPTPEGYTPKHWEYFEHPITRFLAEHVLGSPQEGYERYMSKLYYETEKRTMKMTKSKVNDLMYKRQDYQSWYYYVPQREYDRLDREQSLDFELKTHGAGTGITM</sequence>
<dbReference type="GO" id="GO:0016491">
    <property type="term" value="F:oxidoreductase activity"/>
    <property type="evidence" value="ECO:0007669"/>
    <property type="project" value="UniProtKB-KW"/>
</dbReference>
<evidence type="ECO:0000313" key="19">
    <source>
        <dbReference type="EnsemblMetazoa" id="PHUM252370-PA"/>
    </source>
</evidence>
<dbReference type="GeneID" id="8235068"/>
<evidence type="ECO:0000256" key="3">
    <source>
        <dbReference type="ARBA" id="ARBA00007152"/>
    </source>
</evidence>
<keyword evidence="7" id="KW-0679">Respiratory chain</keyword>
<keyword evidence="14 17" id="KW-0472">Membrane</keyword>
<dbReference type="GO" id="GO:0005743">
    <property type="term" value="C:mitochondrial inner membrane"/>
    <property type="evidence" value="ECO:0007669"/>
    <property type="project" value="UniProtKB-SubCell"/>
</dbReference>
<gene>
    <name evidence="19" type="primary">8235068</name>
    <name evidence="18" type="ORF">Phum_PHUM252370</name>
</gene>
<dbReference type="CTD" id="8235068"/>
<dbReference type="EMBL" id="DS235231">
    <property type="protein sequence ID" value="EEB13676.1"/>
    <property type="molecule type" value="Genomic_DNA"/>
</dbReference>
<organism>
    <name type="scientific">Pediculus humanus subsp. corporis</name>
    <name type="common">Body louse</name>
    <dbReference type="NCBI Taxonomy" id="121224"/>
    <lineage>
        <taxon>Eukaryota</taxon>
        <taxon>Metazoa</taxon>
        <taxon>Ecdysozoa</taxon>
        <taxon>Arthropoda</taxon>
        <taxon>Hexapoda</taxon>
        <taxon>Insecta</taxon>
        <taxon>Pterygota</taxon>
        <taxon>Neoptera</taxon>
        <taxon>Paraneoptera</taxon>
        <taxon>Psocodea</taxon>
        <taxon>Troctomorpha</taxon>
        <taxon>Phthiraptera</taxon>
        <taxon>Anoplura</taxon>
        <taxon>Pediculidae</taxon>
        <taxon>Pediculus</taxon>
    </lineage>
</organism>
<evidence type="ECO:0000256" key="12">
    <source>
        <dbReference type="ARBA" id="ARBA00022989"/>
    </source>
</evidence>
<dbReference type="FunCoup" id="E0VJX0">
    <property type="interactions" value="1116"/>
</dbReference>
<comment type="subcellular location">
    <subcellularLocation>
        <location evidence="2">Mitochondrion inner membrane</location>
        <topology evidence="2">Single-pass membrane protein</topology>
    </subcellularLocation>
</comment>
<comment type="function">
    <text evidence="1">Accessory subunit of the mitochondrial membrane respiratory chain NADH dehydrogenase (Complex I), that is believed not to be involved in catalysis. Complex I functions in the transfer of electrons from NADH to the respiratory chain. The immediate electron acceptor for the enzyme is believed to be ubiquinone.</text>
</comment>
<dbReference type="VEuPathDB" id="VectorBase:PHUM252370"/>
<evidence type="ECO:0000256" key="15">
    <source>
        <dbReference type="ARBA" id="ARBA00032395"/>
    </source>
</evidence>
<evidence type="ECO:0000256" key="8">
    <source>
        <dbReference type="ARBA" id="ARBA00022692"/>
    </source>
</evidence>
<evidence type="ECO:0000256" key="13">
    <source>
        <dbReference type="ARBA" id="ARBA00023128"/>
    </source>
</evidence>
<accession>E0VJX0</accession>
<dbReference type="InterPro" id="IPR019173">
    <property type="entry name" value="NADH_UbQ_OxRdtase_B5_su"/>
</dbReference>
<evidence type="ECO:0000256" key="9">
    <source>
        <dbReference type="ARBA" id="ARBA00022792"/>
    </source>
</evidence>
<keyword evidence="20" id="KW-1185">Reference proteome</keyword>
<keyword evidence="9" id="KW-0999">Mitochondrion inner membrane</keyword>
<reference evidence="19" key="3">
    <citation type="submission" date="2020-05" db="UniProtKB">
        <authorList>
            <consortium name="EnsemblMetazoa"/>
        </authorList>
    </citation>
    <scope>IDENTIFICATION</scope>
    <source>
        <strain evidence="19">USDA</strain>
    </source>
</reference>
<dbReference type="PANTHER" id="PTHR13178">
    <property type="entry name" value="NADH-UBIQUINONE OXIDOREDUCTASE SGDH SUBUNIT"/>
    <property type="match status" value="1"/>
</dbReference>
<reference evidence="18" key="1">
    <citation type="submission" date="2007-04" db="EMBL/GenBank/DDBJ databases">
        <title>Annotation of Pediculus humanus corporis strain USDA.</title>
        <authorList>
            <person name="Kirkness E."/>
            <person name="Hannick L."/>
            <person name="Hass B."/>
            <person name="Bruggner R."/>
            <person name="Lawson D."/>
            <person name="Bidwell S."/>
            <person name="Joardar V."/>
            <person name="Caler E."/>
            <person name="Walenz B."/>
            <person name="Inman J."/>
            <person name="Schobel S."/>
            <person name="Galinsky K."/>
            <person name="Amedeo P."/>
            <person name="Strausberg R."/>
        </authorList>
    </citation>
    <scope>NUCLEOTIDE SEQUENCE</scope>
    <source>
        <strain evidence="18">USDA</strain>
    </source>
</reference>
<dbReference type="OMA" id="HHHMTIK"/>
<dbReference type="HOGENOM" id="CLU_100260_0_0_1"/>
<dbReference type="PANTHER" id="PTHR13178:SF0">
    <property type="entry name" value="NADH DEHYDROGENASE [UBIQUINONE] 1 BETA SUBCOMPLEX SUBUNIT 5, MITOCHONDRIAL"/>
    <property type="match status" value="1"/>
</dbReference>
<protein>
    <recommendedName>
        <fullName evidence="5">NADH dehydrogenase [ubiquinone] 1 beta subcomplex subunit 5, mitochondrial</fullName>
    </recommendedName>
    <alternativeName>
        <fullName evidence="16">Complex I-SGDH</fullName>
    </alternativeName>
    <alternativeName>
        <fullName evidence="15">NADH-ubiquinone oxidoreductase SGDH subunit</fullName>
    </alternativeName>
</protein>
<evidence type="ECO:0000256" key="16">
    <source>
        <dbReference type="ARBA" id="ARBA00032550"/>
    </source>
</evidence>
<dbReference type="RefSeq" id="XP_002426414.1">
    <property type="nucleotide sequence ID" value="XM_002426369.1"/>
</dbReference>
<evidence type="ECO:0000256" key="5">
    <source>
        <dbReference type="ARBA" id="ARBA00015175"/>
    </source>
</evidence>
<dbReference type="EnsemblMetazoa" id="PHUM252370-RA">
    <property type="protein sequence ID" value="PHUM252370-PA"/>
    <property type="gene ID" value="PHUM252370"/>
</dbReference>
<evidence type="ECO:0000256" key="6">
    <source>
        <dbReference type="ARBA" id="ARBA00022448"/>
    </source>
</evidence>
<evidence type="ECO:0000256" key="1">
    <source>
        <dbReference type="ARBA" id="ARBA00003195"/>
    </source>
</evidence>
<evidence type="ECO:0000256" key="11">
    <source>
        <dbReference type="ARBA" id="ARBA00022982"/>
    </source>
</evidence>
<dbReference type="STRING" id="121224.E0VJX0"/>
<feature type="transmembrane region" description="Helical" evidence="17">
    <location>
        <begin position="56"/>
        <end position="76"/>
    </location>
</feature>